<reference evidence="2 3" key="1">
    <citation type="journal article" date="2020" name="Genes (Basel)">
        <title>Genomic Comparison of Insect Gut Symbionts from Divergent Burkholderia Subclades.</title>
        <authorList>
            <person name="Takeshita K."/>
            <person name="Kikuchi Y."/>
        </authorList>
    </citation>
    <scope>NUCLEOTIDE SEQUENCE [LARGE SCALE GENOMIC DNA]</scope>
    <source>
        <strain evidence="2 3">PGU16</strain>
    </source>
</reference>
<sequence length="96" mass="10034">MPGVRAQAGKYAGLGGAEGVHLQAAVMETGLDNSCAIRRPVKGRARTGNEPLRRTDSGVVGMRERARRSRVRSKNKADQGVLPVALHATGGESISG</sequence>
<accession>A0A7I8BFI9</accession>
<proteinExistence type="predicted"/>
<keyword evidence="3" id="KW-1185">Reference proteome</keyword>
<name>A0A7I8BFI9_9BURK</name>
<evidence type="ECO:0000313" key="2">
    <source>
        <dbReference type="EMBL" id="BCF87159.1"/>
    </source>
</evidence>
<gene>
    <name evidence="2" type="ORF">PPGU16_02260</name>
</gene>
<feature type="region of interest" description="Disordered" evidence="1">
    <location>
        <begin position="60"/>
        <end position="96"/>
    </location>
</feature>
<dbReference type="AlphaFoldDB" id="A0A7I8BFI9"/>
<organism evidence="2 3">
    <name type="scientific">Paraburkholderia largidicola</name>
    <dbReference type="NCBI Taxonomy" id="3014751"/>
    <lineage>
        <taxon>Bacteria</taxon>
        <taxon>Pseudomonadati</taxon>
        <taxon>Pseudomonadota</taxon>
        <taxon>Betaproteobacteria</taxon>
        <taxon>Burkholderiales</taxon>
        <taxon>Burkholderiaceae</taxon>
        <taxon>Paraburkholderia</taxon>
    </lineage>
</organism>
<protein>
    <submittedName>
        <fullName evidence="2">Uncharacterized protein</fullName>
    </submittedName>
</protein>
<dbReference type="EMBL" id="AP023174">
    <property type="protein sequence ID" value="BCF87159.1"/>
    <property type="molecule type" value="Genomic_DNA"/>
</dbReference>
<evidence type="ECO:0000256" key="1">
    <source>
        <dbReference type="SAM" id="MobiDB-lite"/>
    </source>
</evidence>
<feature type="compositionally biased region" description="Basic residues" evidence="1">
    <location>
        <begin position="65"/>
        <end position="74"/>
    </location>
</feature>
<dbReference type="KEGG" id="plad:PPGU16_02260"/>
<dbReference type="Proteomes" id="UP000510888">
    <property type="component" value="Chromosome 1"/>
</dbReference>
<evidence type="ECO:0000313" key="3">
    <source>
        <dbReference type="Proteomes" id="UP000510888"/>
    </source>
</evidence>